<reference evidence="8" key="1">
    <citation type="submission" date="2014-12" db="EMBL/GenBank/DDBJ databases">
        <title>Insight into the proteome of Arion vulgaris.</title>
        <authorList>
            <person name="Aradska J."/>
            <person name="Bulat T."/>
            <person name="Smidak R."/>
            <person name="Sarate P."/>
            <person name="Gangsoo J."/>
            <person name="Sialana F."/>
            <person name="Bilban M."/>
            <person name="Lubec G."/>
        </authorList>
    </citation>
    <scope>NUCLEOTIDE SEQUENCE</scope>
    <source>
        <tissue evidence="8">Skin</tissue>
    </source>
</reference>
<evidence type="ECO:0000256" key="5">
    <source>
        <dbReference type="ARBA" id="ARBA00044690"/>
    </source>
</evidence>
<dbReference type="Pfam" id="PF00753">
    <property type="entry name" value="Lactamase_B"/>
    <property type="match status" value="1"/>
</dbReference>
<evidence type="ECO:0000313" key="8">
    <source>
        <dbReference type="EMBL" id="CEK81666.1"/>
    </source>
</evidence>
<comment type="subunit">
    <text evidence="2">Homodimer.</text>
</comment>
<protein>
    <recommendedName>
        <fullName evidence="3">Metallo-beta-lactamase domain-containing protein 1</fullName>
    </recommendedName>
    <alternativeName>
        <fullName evidence="4">Endoribonuclease MBLAC1</fullName>
    </alternativeName>
</protein>
<comment type="function">
    <text evidence="6">Endoribonuclease that catalyzes the hydrolysis of histone-coding pre-mRNA 3'-end. Involved in histone pre-mRNA processing during the S-phase of the cell cycle, which is required for entering/progressing through S-phase. Cleaves histone pre-mRNA at a major and a minor cleavage site after the 5'-ACCCA-3' and the 5'-ACCCACA-3' sequence, respectively, and located downstream of the stem-loop. May require the presence of the HDE element located at the histone pre-RNA 3'-end to avoid non-specific cleavage.</text>
</comment>
<feature type="domain" description="Metallo-beta-lactamase" evidence="7">
    <location>
        <begin position="23"/>
        <end position="188"/>
    </location>
</feature>
<organism evidence="8">
    <name type="scientific">Arion vulgaris</name>
    <dbReference type="NCBI Taxonomy" id="1028688"/>
    <lineage>
        <taxon>Eukaryota</taxon>
        <taxon>Metazoa</taxon>
        <taxon>Spiralia</taxon>
        <taxon>Lophotrochozoa</taxon>
        <taxon>Mollusca</taxon>
        <taxon>Gastropoda</taxon>
        <taxon>Heterobranchia</taxon>
        <taxon>Euthyneura</taxon>
        <taxon>Panpulmonata</taxon>
        <taxon>Eupulmonata</taxon>
        <taxon>Stylommatophora</taxon>
        <taxon>Helicina</taxon>
        <taxon>Arionoidea</taxon>
        <taxon>Arionidae</taxon>
        <taxon>Arion</taxon>
    </lineage>
</organism>
<dbReference type="InterPro" id="IPR001279">
    <property type="entry name" value="Metallo-B-lactamas"/>
</dbReference>
<dbReference type="InterPro" id="IPR036866">
    <property type="entry name" value="RibonucZ/Hydroxyglut_hydro"/>
</dbReference>
<evidence type="ECO:0000256" key="2">
    <source>
        <dbReference type="ARBA" id="ARBA00011738"/>
    </source>
</evidence>
<evidence type="ECO:0000256" key="3">
    <source>
        <dbReference type="ARBA" id="ARBA00014856"/>
    </source>
</evidence>
<dbReference type="EMBL" id="HACG01034801">
    <property type="protein sequence ID" value="CEK81666.1"/>
    <property type="molecule type" value="Transcribed_RNA"/>
</dbReference>
<dbReference type="InterPro" id="IPR039344">
    <property type="entry name" value="MBLAC1"/>
</dbReference>
<dbReference type="SMART" id="SM00849">
    <property type="entry name" value="Lactamase_B"/>
    <property type="match status" value="1"/>
</dbReference>
<evidence type="ECO:0000256" key="6">
    <source>
        <dbReference type="ARBA" id="ARBA00045869"/>
    </source>
</evidence>
<dbReference type="AlphaFoldDB" id="A0A0B7ANT6"/>
<proteinExistence type="predicted"/>
<comment type="subcellular location">
    <subcellularLocation>
        <location evidence="1">Cytoplasm</location>
        <location evidence="1">Cytosol</location>
    </subcellularLocation>
</comment>
<evidence type="ECO:0000256" key="4">
    <source>
        <dbReference type="ARBA" id="ARBA00032988"/>
    </source>
</evidence>
<evidence type="ECO:0000259" key="7">
    <source>
        <dbReference type="SMART" id="SM00849"/>
    </source>
</evidence>
<dbReference type="GO" id="GO:0005829">
    <property type="term" value="C:cytosol"/>
    <property type="evidence" value="ECO:0007669"/>
    <property type="project" value="UniProtKB-SubCell"/>
</dbReference>
<evidence type="ECO:0000256" key="1">
    <source>
        <dbReference type="ARBA" id="ARBA00004514"/>
    </source>
</evidence>
<dbReference type="CDD" id="cd07711">
    <property type="entry name" value="MBLAC1-like_MBL-fold"/>
    <property type="match status" value="1"/>
</dbReference>
<dbReference type="SUPFAM" id="SSF56281">
    <property type="entry name" value="Metallo-hydrolase/oxidoreductase"/>
    <property type="match status" value="1"/>
</dbReference>
<dbReference type="PANTHER" id="PTHR23200">
    <property type="entry name" value="METALLO-BETA-LACTAMASE DOMAIN-CONTAINING PROTEIN 1"/>
    <property type="match status" value="1"/>
</dbReference>
<sequence length="230" mass="25949">MYDIIILKEGYTKPETQGTMRACGTITLLKSPRNNIVVDTGNPWDRDALLKGLTAQCLTVDDIQYVICTHCHSDHCGNLNLFTNAVHIVGFDICQQDQYHLHDFKQGIPYEIDDDVEIWPTPGHTGSDVTVVVRNTHYGTVAVAGDLFECEADLDNPSLWQDQSERPHLQEQSRIDVLRVADFIIPGHGPMFQVPSEYKKQMRVVMVLEEHYSSADLMSSKSECIIVETD</sequence>
<comment type="catalytic activity">
    <reaction evidence="5">
        <text>a ribonucleotidyl-ribonucleotide-RNA + H2O = a 3'-end ribonucleotide-RNA + a 5'-end 5'-phospho-ribonucleoside-RNA + H(+)</text>
        <dbReference type="Rhea" id="RHEA:68096"/>
        <dbReference type="Rhea" id="RHEA-COMP:15179"/>
        <dbReference type="Rhea" id="RHEA-COMP:17355"/>
        <dbReference type="Rhea" id="RHEA-COMP:17428"/>
        <dbReference type="ChEBI" id="CHEBI:15377"/>
        <dbReference type="ChEBI" id="CHEBI:15378"/>
        <dbReference type="ChEBI" id="CHEBI:74896"/>
        <dbReference type="ChEBI" id="CHEBI:138282"/>
        <dbReference type="ChEBI" id="CHEBI:173118"/>
    </reaction>
    <physiologicalReaction direction="left-to-right" evidence="5">
        <dbReference type="Rhea" id="RHEA:68097"/>
    </physiologicalReaction>
</comment>
<accession>A0A0B7ANT6</accession>
<gene>
    <name evidence="8" type="primary">ORF127336</name>
</gene>
<dbReference type="Gene3D" id="3.60.15.10">
    <property type="entry name" value="Ribonuclease Z/Hydroxyacylglutathione hydrolase-like"/>
    <property type="match status" value="1"/>
</dbReference>
<name>A0A0B7ANT6_9EUPU</name>
<dbReference type="PANTHER" id="PTHR23200:SF48">
    <property type="entry name" value="METALLO-BETA-LACTAMASE DOMAIN-CONTAINING PROTEIN 1"/>
    <property type="match status" value="1"/>
</dbReference>